<dbReference type="InterPro" id="IPR009959">
    <property type="entry name" value="Cyclase_SnoaL-like"/>
</dbReference>
<reference evidence="1 2" key="1">
    <citation type="submission" date="2019-01" db="EMBL/GenBank/DDBJ databases">
        <authorList>
            <person name="Brito A."/>
        </authorList>
    </citation>
    <scope>NUCLEOTIDE SEQUENCE [LARGE SCALE GENOMIC DNA]</scope>
    <source>
        <strain evidence="1">1</strain>
    </source>
</reference>
<dbReference type="InterPro" id="IPR032710">
    <property type="entry name" value="NTF2-like_dom_sf"/>
</dbReference>
<keyword evidence="2" id="KW-1185">Reference proteome</keyword>
<evidence type="ECO:0000313" key="1">
    <source>
        <dbReference type="EMBL" id="VEP17022.1"/>
    </source>
</evidence>
<evidence type="ECO:0000313" key="2">
    <source>
        <dbReference type="Proteomes" id="UP000320055"/>
    </source>
</evidence>
<sequence length="200" mass="23014">MSNEAVEWRYGELPDYSHTNAFLEKERQYHHAEGSLNAIAENLVKTFEMEATFKSNPKQWISVVTDKFRMSSNGGKEYTAEDVAEEGTYNLFLEESEHYRPSEETFESSYQIFHNAFPDGFLWELIEVFSGPPKVIFKWRHWGTFNGDYKEHQPTGKTIEVVGISVATVTEDLKIESLEHFFDTGKFLGTLTSGRCPFNG</sequence>
<dbReference type="PANTHER" id="PTHR31723:SF10">
    <property type="entry name" value="PATHOGEN-RELATED PROTEIN"/>
    <property type="match status" value="1"/>
</dbReference>
<dbReference type="EMBL" id="CAACVJ010000479">
    <property type="protein sequence ID" value="VEP17022.1"/>
    <property type="molecule type" value="Genomic_DNA"/>
</dbReference>
<dbReference type="InterPro" id="IPR053218">
    <property type="entry name" value="Pathogen-related_defense"/>
</dbReference>
<accession>A0A563VZY5</accession>
<dbReference type="SUPFAM" id="SSF54427">
    <property type="entry name" value="NTF2-like"/>
    <property type="match status" value="1"/>
</dbReference>
<dbReference type="AlphaFoldDB" id="A0A563VZY5"/>
<dbReference type="Pfam" id="PF07366">
    <property type="entry name" value="SnoaL"/>
    <property type="match status" value="1"/>
</dbReference>
<dbReference type="Gene3D" id="3.10.450.50">
    <property type="match status" value="1"/>
</dbReference>
<dbReference type="Proteomes" id="UP000320055">
    <property type="component" value="Unassembled WGS sequence"/>
</dbReference>
<gene>
    <name evidence="1" type="ORF">H1P_530002</name>
</gene>
<name>A0A563VZY5_9CYAN</name>
<organism evidence="1 2">
    <name type="scientific">Hyella patelloides LEGE 07179</name>
    <dbReference type="NCBI Taxonomy" id="945734"/>
    <lineage>
        <taxon>Bacteria</taxon>
        <taxon>Bacillati</taxon>
        <taxon>Cyanobacteriota</taxon>
        <taxon>Cyanophyceae</taxon>
        <taxon>Pleurocapsales</taxon>
        <taxon>Hyellaceae</taxon>
        <taxon>Hyella</taxon>
    </lineage>
</organism>
<dbReference type="GO" id="GO:0030638">
    <property type="term" value="P:polyketide metabolic process"/>
    <property type="evidence" value="ECO:0007669"/>
    <property type="project" value="InterPro"/>
</dbReference>
<proteinExistence type="predicted"/>
<dbReference type="RefSeq" id="WP_222427004.1">
    <property type="nucleotide sequence ID" value="NZ_LR213813.1"/>
</dbReference>
<dbReference type="PANTHER" id="PTHR31723">
    <property type="entry name" value="PATHOGENESIS-RELATED FAMILY PROTEIN"/>
    <property type="match status" value="1"/>
</dbReference>
<protein>
    <recommendedName>
        <fullName evidence="3">Pathogenesis related protein</fullName>
    </recommendedName>
</protein>
<evidence type="ECO:0008006" key="3">
    <source>
        <dbReference type="Google" id="ProtNLM"/>
    </source>
</evidence>